<keyword evidence="2" id="KW-1185">Reference proteome</keyword>
<organism evidence="1 2">
    <name type="scientific">Paenibacillus wynnii</name>
    <dbReference type="NCBI Taxonomy" id="268407"/>
    <lineage>
        <taxon>Bacteria</taxon>
        <taxon>Bacillati</taxon>
        <taxon>Bacillota</taxon>
        <taxon>Bacilli</taxon>
        <taxon>Bacillales</taxon>
        <taxon>Paenibacillaceae</taxon>
        <taxon>Paenibacillus</taxon>
    </lineage>
</organism>
<comment type="caution">
    <text evidence="1">The sequence shown here is derived from an EMBL/GenBank/DDBJ whole genome shotgun (WGS) entry which is preliminary data.</text>
</comment>
<sequence>MNFYTYVHNNPLTNIDPTGHYCVSNEGNNAHAGGCNSSTSFYLDKDKDFVGHPILINGKVYGFLGNNGNTINEAAHYQGNYWSMYKDDFLYIAWLTTDNPNF</sequence>
<accession>A0A098M6E1</accession>
<evidence type="ECO:0000313" key="1">
    <source>
        <dbReference type="EMBL" id="KGE17107.1"/>
    </source>
</evidence>
<evidence type="ECO:0000313" key="2">
    <source>
        <dbReference type="Proteomes" id="UP000029734"/>
    </source>
</evidence>
<dbReference type="AlphaFoldDB" id="A0A098M6E1"/>
<protein>
    <submittedName>
        <fullName evidence="1">Uncharacterized protein</fullName>
    </submittedName>
</protein>
<dbReference type="Proteomes" id="UP000029734">
    <property type="component" value="Unassembled WGS sequence"/>
</dbReference>
<gene>
    <name evidence="1" type="ORF">PWYN_20905</name>
</gene>
<reference evidence="1 2" key="2">
    <citation type="submission" date="2014-10" db="EMBL/GenBank/DDBJ databases">
        <title>Comparative genomics of the Paenibacillus odorifer group.</title>
        <authorList>
            <person name="Tsai Y.-C."/>
            <person name="Martin N."/>
            <person name="Korlach J."/>
            <person name="Wiedmann M."/>
        </authorList>
    </citation>
    <scope>NUCLEOTIDE SEQUENCE [LARGE SCALE GENOMIC DNA]</scope>
    <source>
        <strain evidence="1 2">DSM 18334</strain>
    </source>
</reference>
<dbReference type="EMBL" id="JQCR01000003">
    <property type="protein sequence ID" value="KGE17107.1"/>
    <property type="molecule type" value="Genomic_DNA"/>
</dbReference>
<proteinExistence type="predicted"/>
<reference evidence="1 2" key="1">
    <citation type="submission" date="2014-08" db="EMBL/GenBank/DDBJ databases">
        <authorList>
            <person name="den Bakker H.C."/>
        </authorList>
    </citation>
    <scope>NUCLEOTIDE SEQUENCE [LARGE SCALE GENOMIC DNA]</scope>
    <source>
        <strain evidence="1 2">DSM 18334</strain>
    </source>
</reference>
<name>A0A098M6E1_9BACL</name>